<evidence type="ECO:0000256" key="2">
    <source>
        <dbReference type="ARBA" id="ARBA00022692"/>
    </source>
</evidence>
<evidence type="ECO:0000256" key="7">
    <source>
        <dbReference type="ARBA" id="ARBA00023180"/>
    </source>
</evidence>
<dbReference type="PANTHER" id="PTHR16677:SF1">
    <property type="entry name" value="HEMATOPOIETIC PROGENITOR CELL ANTIGEN CD34"/>
    <property type="match status" value="1"/>
</dbReference>
<dbReference type="Pfam" id="PF06365">
    <property type="entry name" value="CD34_antigen"/>
    <property type="match status" value="1"/>
</dbReference>
<keyword evidence="5 9" id="KW-1133">Transmembrane helix</keyword>
<comment type="subcellular location">
    <subcellularLocation>
        <location evidence="1">Membrane</location>
        <topology evidence="1">Single-pass type I membrane protein</topology>
    </subcellularLocation>
</comment>
<evidence type="ECO:0000256" key="1">
    <source>
        <dbReference type="ARBA" id="ARBA00004479"/>
    </source>
</evidence>
<feature type="compositionally biased region" description="Low complexity" evidence="8">
    <location>
        <begin position="47"/>
        <end position="58"/>
    </location>
</feature>
<evidence type="ECO:0000256" key="6">
    <source>
        <dbReference type="ARBA" id="ARBA00023136"/>
    </source>
</evidence>
<dbReference type="Proteomes" id="UP001166093">
    <property type="component" value="Unassembled WGS sequence"/>
</dbReference>
<evidence type="ECO:0000256" key="4">
    <source>
        <dbReference type="ARBA" id="ARBA00022889"/>
    </source>
</evidence>
<evidence type="ECO:0000256" key="8">
    <source>
        <dbReference type="SAM" id="MobiDB-lite"/>
    </source>
</evidence>
<feature type="signal peptide" evidence="10">
    <location>
        <begin position="1"/>
        <end position="33"/>
    </location>
</feature>
<dbReference type="InterPro" id="IPR013836">
    <property type="entry name" value="CD34/Podocalyxin"/>
</dbReference>
<comment type="caution">
    <text evidence="11">The sequence shown here is derived from an EMBL/GenBank/DDBJ whole genome shotgun (WGS) entry which is preliminary data.</text>
</comment>
<evidence type="ECO:0000256" key="9">
    <source>
        <dbReference type="SAM" id="Phobius"/>
    </source>
</evidence>
<keyword evidence="3 10" id="KW-0732">Signal</keyword>
<evidence type="ECO:0000256" key="10">
    <source>
        <dbReference type="SAM" id="SignalP"/>
    </source>
</evidence>
<dbReference type="InterPro" id="IPR008083">
    <property type="entry name" value="CD34"/>
</dbReference>
<reference evidence="11" key="1">
    <citation type="journal article" date="2021" name="Cell">
        <title>Tracing the genetic footprints of vertebrate landing in non-teleost ray-finned fishes.</title>
        <authorList>
            <person name="Bi X."/>
            <person name="Wang K."/>
            <person name="Yang L."/>
            <person name="Pan H."/>
            <person name="Jiang H."/>
            <person name="Wei Q."/>
            <person name="Fang M."/>
            <person name="Yu H."/>
            <person name="Zhu C."/>
            <person name="Cai Y."/>
            <person name="He Y."/>
            <person name="Gan X."/>
            <person name="Zeng H."/>
            <person name="Yu D."/>
            <person name="Zhu Y."/>
            <person name="Jiang H."/>
            <person name="Qiu Q."/>
            <person name="Yang H."/>
            <person name="Zhang Y.E."/>
            <person name="Wang W."/>
            <person name="Zhu M."/>
            <person name="He S."/>
            <person name="Zhang G."/>
        </authorList>
    </citation>
    <scope>NUCLEOTIDE SEQUENCE</scope>
    <source>
        <strain evidence="11">Pddl_001</strain>
    </source>
</reference>
<feature type="chain" id="PRO_5047486772" evidence="10">
    <location>
        <begin position="34"/>
        <end position="408"/>
    </location>
</feature>
<feature type="region of interest" description="Disordered" evidence="8">
    <location>
        <begin position="36"/>
        <end position="101"/>
    </location>
</feature>
<keyword evidence="7" id="KW-0325">Glycoprotein</keyword>
<evidence type="ECO:0000256" key="3">
    <source>
        <dbReference type="ARBA" id="ARBA00022729"/>
    </source>
</evidence>
<dbReference type="PANTHER" id="PTHR16677">
    <property type="entry name" value="HEMATOPOIETIC PROGENITOR CELL ANTIGEN CD34"/>
    <property type="match status" value="1"/>
</dbReference>
<sequence>MAAAALNRMNEAKEKLILVLVLCALLMIDHTNCQEPGTSPATPPAPAHSTTLTHPAASRDPAAPTDPTSPSRTTGTADPKGGVDAAGLSDPTSAAIPTDQARSLVTSTGPVVAVSKAEATTIPVNSTVTIVDTNPASDSGASSTAHASANTIASTPGSSTTSPQTESSTRSQATTHARDTTSSPSTPNESTELQGNFIPEVLVHCVHKEDIQDKDAIQLEMKEETTCEQLKQLILEVKHELCNEDSQCNIAIYQKPRSKNILISSSKITENPKDVASYLNSENAKKQLGLMTVTPHWRKHPPSILVSLVIAGLLLAALLIGGYCYKTRKTGSSKGERLTEDPYQAESDNQGGTLVSVAPLHPPESQGKPSTNRDSQDTGKNHPPSPNSTTTTTNGHSAKQAPVADTEL</sequence>
<feature type="non-terminal residue" evidence="11">
    <location>
        <position position="1"/>
    </location>
</feature>
<keyword evidence="2 9" id="KW-0812">Transmembrane</keyword>
<gene>
    <name evidence="11" type="primary">Cd34</name>
    <name evidence="11" type="ORF">GTO93_0018634</name>
</gene>
<name>A0ABS2XXE3_POLSP</name>
<feature type="non-terminal residue" evidence="11">
    <location>
        <position position="408"/>
    </location>
</feature>
<feature type="compositionally biased region" description="Low complexity" evidence="8">
    <location>
        <begin position="180"/>
        <end position="192"/>
    </location>
</feature>
<evidence type="ECO:0000313" key="12">
    <source>
        <dbReference type="Proteomes" id="UP001166093"/>
    </source>
</evidence>
<dbReference type="EMBL" id="JAAWVQ010080967">
    <property type="protein sequence ID" value="MBN3278610.1"/>
    <property type="molecule type" value="Genomic_DNA"/>
</dbReference>
<feature type="compositionally biased region" description="Polar residues" evidence="8">
    <location>
        <begin position="66"/>
        <end position="76"/>
    </location>
</feature>
<organism evidence="11 12">
    <name type="scientific">Polyodon spathula</name>
    <name type="common">North American paddlefish</name>
    <name type="synonym">Squalus spathula</name>
    <dbReference type="NCBI Taxonomy" id="7913"/>
    <lineage>
        <taxon>Eukaryota</taxon>
        <taxon>Metazoa</taxon>
        <taxon>Chordata</taxon>
        <taxon>Craniata</taxon>
        <taxon>Vertebrata</taxon>
        <taxon>Euteleostomi</taxon>
        <taxon>Actinopterygii</taxon>
        <taxon>Chondrostei</taxon>
        <taxon>Acipenseriformes</taxon>
        <taxon>Polyodontidae</taxon>
        <taxon>Polyodon</taxon>
    </lineage>
</organism>
<feature type="region of interest" description="Disordered" evidence="8">
    <location>
        <begin position="330"/>
        <end position="408"/>
    </location>
</feature>
<feature type="compositionally biased region" description="Polar residues" evidence="8">
    <location>
        <begin position="135"/>
        <end position="150"/>
    </location>
</feature>
<protein>
    <submittedName>
        <fullName evidence="11">CD34 protein</fullName>
    </submittedName>
</protein>
<feature type="region of interest" description="Disordered" evidence="8">
    <location>
        <begin position="135"/>
        <end position="192"/>
    </location>
</feature>
<evidence type="ECO:0000256" key="5">
    <source>
        <dbReference type="ARBA" id="ARBA00022989"/>
    </source>
</evidence>
<feature type="transmembrane region" description="Helical" evidence="9">
    <location>
        <begin position="304"/>
        <end position="325"/>
    </location>
</feature>
<keyword evidence="12" id="KW-1185">Reference proteome</keyword>
<evidence type="ECO:0000313" key="11">
    <source>
        <dbReference type="EMBL" id="MBN3278610.1"/>
    </source>
</evidence>
<keyword evidence="4" id="KW-0130">Cell adhesion</keyword>
<feature type="compositionally biased region" description="Low complexity" evidence="8">
    <location>
        <begin position="151"/>
        <end position="171"/>
    </location>
</feature>
<accession>A0ABS2XXE3</accession>
<proteinExistence type="predicted"/>
<keyword evidence="6 9" id="KW-0472">Membrane</keyword>